<evidence type="ECO:0000259" key="6">
    <source>
        <dbReference type="PROSITE" id="PS50119"/>
    </source>
</evidence>
<dbReference type="CDD" id="cd19821">
    <property type="entry name" value="Bbox1_BBX-like"/>
    <property type="match status" value="1"/>
</dbReference>
<comment type="caution">
    <text evidence="7">The sequence shown here is derived from an EMBL/GenBank/DDBJ whole genome shotgun (WGS) entry which is preliminary data.</text>
</comment>
<keyword evidence="2 4" id="KW-0863">Zinc-finger</keyword>
<dbReference type="PANTHER" id="PTHR31717">
    <property type="entry name" value="ZINC FINGER PROTEIN CONSTANS-LIKE 10"/>
    <property type="match status" value="1"/>
</dbReference>
<accession>A0A2G2VEN4</accession>
<dbReference type="PANTHER" id="PTHR31717:SF112">
    <property type="entry name" value="ZINC FINGER PROTEIN CONSTANS-LIKE 12-LIKE ISOFORM X1"/>
    <property type="match status" value="1"/>
</dbReference>
<reference evidence="8" key="2">
    <citation type="journal article" date="2017" name="J. Anim. Genet.">
        <title>Multiple reference genome sequences of hot pepper reveal the massive evolution of plant disease resistance genes by retroduplication.</title>
        <authorList>
            <person name="Kim S."/>
            <person name="Park J."/>
            <person name="Yeom S.-I."/>
            <person name="Kim Y.-M."/>
            <person name="Seo E."/>
            <person name="Kim K.-T."/>
            <person name="Kim M.-S."/>
            <person name="Lee J.M."/>
            <person name="Cheong K."/>
            <person name="Shin H.-S."/>
            <person name="Kim S.-B."/>
            <person name="Han K."/>
            <person name="Lee J."/>
            <person name="Park M."/>
            <person name="Lee H.-A."/>
            <person name="Lee H.-Y."/>
            <person name="Lee Y."/>
            <person name="Oh S."/>
            <person name="Lee J.H."/>
            <person name="Choi E."/>
            <person name="Choi E."/>
            <person name="Lee S.E."/>
            <person name="Jeon J."/>
            <person name="Kim H."/>
            <person name="Choi G."/>
            <person name="Song H."/>
            <person name="Lee J."/>
            <person name="Lee S.-C."/>
            <person name="Kwon J.-K."/>
            <person name="Lee H.-Y."/>
            <person name="Koo N."/>
            <person name="Hong Y."/>
            <person name="Kim R.W."/>
            <person name="Kang W.-H."/>
            <person name="Huh J.H."/>
            <person name="Kang B.-C."/>
            <person name="Yang T.-J."/>
            <person name="Lee Y.-H."/>
            <person name="Bennetzen J.L."/>
            <person name="Choi D."/>
        </authorList>
    </citation>
    <scope>NUCLEOTIDE SEQUENCE [LARGE SCALE GENOMIC DNA]</scope>
    <source>
        <strain evidence="8">cv. PBC81</strain>
    </source>
</reference>
<keyword evidence="1" id="KW-0479">Metal-binding</keyword>
<dbReference type="Proteomes" id="UP000224567">
    <property type="component" value="Unassembled WGS sequence"/>
</dbReference>
<feature type="region of interest" description="Disordered" evidence="5">
    <location>
        <begin position="401"/>
        <end position="420"/>
    </location>
</feature>
<proteinExistence type="predicted"/>
<evidence type="ECO:0000313" key="8">
    <source>
        <dbReference type="Proteomes" id="UP000224567"/>
    </source>
</evidence>
<organism evidence="7 8">
    <name type="scientific">Capsicum baccatum</name>
    <name type="common">Peruvian pepper</name>
    <dbReference type="NCBI Taxonomy" id="33114"/>
    <lineage>
        <taxon>Eukaryota</taxon>
        <taxon>Viridiplantae</taxon>
        <taxon>Streptophyta</taxon>
        <taxon>Embryophyta</taxon>
        <taxon>Tracheophyta</taxon>
        <taxon>Spermatophyta</taxon>
        <taxon>Magnoliopsida</taxon>
        <taxon>eudicotyledons</taxon>
        <taxon>Gunneridae</taxon>
        <taxon>Pentapetalae</taxon>
        <taxon>asterids</taxon>
        <taxon>lamiids</taxon>
        <taxon>Solanales</taxon>
        <taxon>Solanaceae</taxon>
        <taxon>Solanoideae</taxon>
        <taxon>Capsiceae</taxon>
        <taxon>Capsicum</taxon>
    </lineage>
</organism>
<dbReference type="InterPro" id="IPR000315">
    <property type="entry name" value="Znf_B-box"/>
</dbReference>
<dbReference type="OrthoDB" id="153872at2759"/>
<evidence type="ECO:0000256" key="2">
    <source>
        <dbReference type="ARBA" id="ARBA00022771"/>
    </source>
</evidence>
<keyword evidence="8" id="KW-1185">Reference proteome</keyword>
<dbReference type="PROSITE" id="PS50119">
    <property type="entry name" value="ZF_BBOX"/>
    <property type="match status" value="1"/>
</dbReference>
<sequence length="456" mass="50016">MDPVCELCGVARAVVYCKPDSARLCLSCDGYVHSANPLSRRHSRSPICDKCNSQPALVRCMDEAVCLCEGCDWDGHGCIGTGHRLQKLNPYTGCPSPDEFTRMFSLVLETSIGNDTSFGSFGTRPRSSCCINENNSSLEIKGNDDSLVASKLNEFASNYKFESWVIPPDPNYMTSYNKDPAPFSEGSGLPKQDCPIKDLGLEEGDDLSDGVDFDDVTLNFDCGYEILGSSQQSHPRYSNEDKELDCLVMEKNSSVTGSNNVETSHEATSSVQQEYMGLQSSQMVAAASSTNLLQTMNATANCVLMNPTCNGSIGALPFLPAPIHPSMSLSLSNITGESSVTTEYQDCGLSPGFLNEAPWDLSIENCPQKRHEAKMRYNEKKKTRTLEVISENQIISQYIYHNGKRGRPNQKAFNEHSEQEEVAMISNGLAGSGSQRRQLQKDSAFPLHSDLRKPPT</sequence>
<evidence type="ECO:0000256" key="5">
    <source>
        <dbReference type="SAM" id="MobiDB-lite"/>
    </source>
</evidence>
<dbReference type="GO" id="GO:0008270">
    <property type="term" value="F:zinc ion binding"/>
    <property type="evidence" value="ECO:0007669"/>
    <property type="project" value="UniProtKB-KW"/>
</dbReference>
<evidence type="ECO:0000256" key="3">
    <source>
        <dbReference type="ARBA" id="ARBA00022833"/>
    </source>
</evidence>
<dbReference type="InterPro" id="IPR049808">
    <property type="entry name" value="CONSTANS-like_Bbox1"/>
</dbReference>
<feature type="domain" description="B box-type" evidence="6">
    <location>
        <begin position="1"/>
        <end position="47"/>
    </location>
</feature>
<dbReference type="STRING" id="33114.A0A2G2VEN4"/>
<reference evidence="7 8" key="1">
    <citation type="journal article" date="2017" name="Genome Biol.">
        <title>New reference genome sequences of hot pepper reveal the massive evolution of plant disease-resistance genes by retroduplication.</title>
        <authorList>
            <person name="Kim S."/>
            <person name="Park J."/>
            <person name="Yeom S.I."/>
            <person name="Kim Y.M."/>
            <person name="Seo E."/>
            <person name="Kim K.T."/>
            <person name="Kim M.S."/>
            <person name="Lee J.M."/>
            <person name="Cheong K."/>
            <person name="Shin H.S."/>
            <person name="Kim S.B."/>
            <person name="Han K."/>
            <person name="Lee J."/>
            <person name="Park M."/>
            <person name="Lee H.A."/>
            <person name="Lee H.Y."/>
            <person name="Lee Y."/>
            <person name="Oh S."/>
            <person name="Lee J.H."/>
            <person name="Choi E."/>
            <person name="Choi E."/>
            <person name="Lee S.E."/>
            <person name="Jeon J."/>
            <person name="Kim H."/>
            <person name="Choi G."/>
            <person name="Song H."/>
            <person name="Lee J."/>
            <person name="Lee S.C."/>
            <person name="Kwon J.K."/>
            <person name="Lee H.Y."/>
            <person name="Koo N."/>
            <person name="Hong Y."/>
            <person name="Kim R.W."/>
            <person name="Kang W.H."/>
            <person name="Huh J.H."/>
            <person name="Kang B.C."/>
            <person name="Yang T.J."/>
            <person name="Lee Y.H."/>
            <person name="Bennetzen J.L."/>
            <person name="Choi D."/>
        </authorList>
    </citation>
    <scope>NUCLEOTIDE SEQUENCE [LARGE SCALE GENOMIC DNA]</scope>
    <source>
        <strain evidence="8">cv. PBC81</strain>
    </source>
</reference>
<name>A0A2G2VEN4_CAPBA</name>
<keyword evidence="3" id="KW-0862">Zinc</keyword>
<evidence type="ECO:0000256" key="4">
    <source>
        <dbReference type="PROSITE-ProRule" id="PRU00024"/>
    </source>
</evidence>
<dbReference type="AlphaFoldDB" id="A0A2G2VEN4"/>
<gene>
    <name evidence="7" type="ORF">CQW23_27770</name>
</gene>
<dbReference type="SMART" id="SM00336">
    <property type="entry name" value="BBOX"/>
    <property type="match status" value="1"/>
</dbReference>
<protein>
    <submittedName>
        <fullName evidence="7">Zinc finger protein CONSTANS-LIKE 11</fullName>
    </submittedName>
</protein>
<dbReference type="EMBL" id="MLFT02000012">
    <property type="protein sequence ID" value="PHT31433.1"/>
    <property type="molecule type" value="Genomic_DNA"/>
</dbReference>
<evidence type="ECO:0000256" key="1">
    <source>
        <dbReference type="ARBA" id="ARBA00022723"/>
    </source>
</evidence>
<feature type="region of interest" description="Disordered" evidence="5">
    <location>
        <begin position="425"/>
        <end position="456"/>
    </location>
</feature>
<evidence type="ECO:0000313" key="7">
    <source>
        <dbReference type="EMBL" id="PHT31433.1"/>
    </source>
</evidence>